<evidence type="ECO:0000313" key="11">
    <source>
        <dbReference type="EMBL" id="QTD49880.1"/>
    </source>
</evidence>
<name>A0A8A4TK07_SULCO</name>
<protein>
    <submittedName>
        <fullName evidence="11">Acetyl-CoA carboxylase biotin carboxylase subunit</fullName>
    </submittedName>
</protein>
<dbReference type="SUPFAM" id="SSF51246">
    <property type="entry name" value="Rudiment single hybrid motif"/>
    <property type="match status" value="1"/>
</dbReference>
<dbReference type="Pfam" id="PF02786">
    <property type="entry name" value="CPSase_L_D2"/>
    <property type="match status" value="1"/>
</dbReference>
<keyword evidence="12" id="KW-1185">Reference proteome</keyword>
<comment type="cofactor">
    <cofactor evidence="1">
        <name>biotin</name>
        <dbReference type="ChEBI" id="CHEBI:57586"/>
    </cofactor>
</comment>
<dbReference type="GO" id="GO:0046872">
    <property type="term" value="F:metal ion binding"/>
    <property type="evidence" value="ECO:0007669"/>
    <property type="project" value="InterPro"/>
</dbReference>
<evidence type="ECO:0000256" key="1">
    <source>
        <dbReference type="ARBA" id="ARBA00001953"/>
    </source>
</evidence>
<dbReference type="PROSITE" id="PS00188">
    <property type="entry name" value="BIOTIN"/>
    <property type="match status" value="1"/>
</dbReference>
<dbReference type="PROSITE" id="PS00866">
    <property type="entry name" value="CPSASE_1"/>
    <property type="match status" value="1"/>
</dbReference>
<feature type="domain" description="ATP-grasp" evidence="9">
    <location>
        <begin position="126"/>
        <end position="323"/>
    </location>
</feature>
<dbReference type="Proteomes" id="UP000663929">
    <property type="component" value="Chromosome"/>
</dbReference>
<keyword evidence="4 7" id="KW-0067">ATP-binding</keyword>
<evidence type="ECO:0000256" key="5">
    <source>
        <dbReference type="ARBA" id="ARBA00022946"/>
    </source>
</evidence>
<keyword evidence="3 7" id="KW-0547">Nucleotide-binding</keyword>
<dbReference type="NCBIfam" id="NF006367">
    <property type="entry name" value="PRK08591.1"/>
    <property type="match status" value="1"/>
</dbReference>
<evidence type="ECO:0000256" key="3">
    <source>
        <dbReference type="ARBA" id="ARBA00022741"/>
    </source>
</evidence>
<feature type="domain" description="Lipoyl-binding" evidence="8">
    <location>
        <begin position="581"/>
        <end position="658"/>
    </location>
</feature>
<dbReference type="GO" id="GO:0016874">
    <property type="term" value="F:ligase activity"/>
    <property type="evidence" value="ECO:0007669"/>
    <property type="project" value="UniProtKB-KW"/>
</dbReference>
<dbReference type="AlphaFoldDB" id="A0A8A4TK07"/>
<dbReference type="RefSeq" id="WP_237379512.1">
    <property type="nucleotide sequence ID" value="NZ_CP071793.1"/>
</dbReference>
<evidence type="ECO:0000256" key="6">
    <source>
        <dbReference type="ARBA" id="ARBA00023267"/>
    </source>
</evidence>
<dbReference type="EMBL" id="CP071793">
    <property type="protein sequence ID" value="QTD49880.1"/>
    <property type="molecule type" value="Genomic_DNA"/>
</dbReference>
<dbReference type="InterPro" id="IPR011764">
    <property type="entry name" value="Biotin_carboxylation_dom"/>
</dbReference>
<dbReference type="Pfam" id="PF02785">
    <property type="entry name" value="Biotin_carb_C"/>
    <property type="match status" value="1"/>
</dbReference>
<feature type="domain" description="Biotin carboxylation" evidence="10">
    <location>
        <begin position="7"/>
        <end position="452"/>
    </location>
</feature>
<keyword evidence="6" id="KW-0092">Biotin</keyword>
<dbReference type="InterPro" id="IPR005479">
    <property type="entry name" value="CPAse_ATP-bd"/>
</dbReference>
<dbReference type="GO" id="GO:0005524">
    <property type="term" value="F:ATP binding"/>
    <property type="evidence" value="ECO:0007669"/>
    <property type="project" value="UniProtKB-UniRule"/>
</dbReference>
<dbReference type="PROSITE" id="PS00867">
    <property type="entry name" value="CPSASE_2"/>
    <property type="match status" value="1"/>
</dbReference>
<dbReference type="SUPFAM" id="SSF51230">
    <property type="entry name" value="Single hybrid motif"/>
    <property type="match status" value="1"/>
</dbReference>
<dbReference type="FunFam" id="3.30.1490.20:FF:000003">
    <property type="entry name" value="acetyl-CoA carboxylase isoform X1"/>
    <property type="match status" value="1"/>
</dbReference>
<keyword evidence="5" id="KW-0809">Transit peptide</keyword>
<organism evidence="11 12">
    <name type="scientific">Sulfidibacter corallicola</name>
    <dbReference type="NCBI Taxonomy" id="2818388"/>
    <lineage>
        <taxon>Bacteria</taxon>
        <taxon>Pseudomonadati</taxon>
        <taxon>Acidobacteriota</taxon>
        <taxon>Holophagae</taxon>
        <taxon>Acanthopleuribacterales</taxon>
        <taxon>Acanthopleuribacteraceae</taxon>
        <taxon>Sulfidibacter</taxon>
    </lineage>
</organism>
<dbReference type="InterPro" id="IPR005481">
    <property type="entry name" value="BC-like_N"/>
</dbReference>
<evidence type="ECO:0000256" key="7">
    <source>
        <dbReference type="PROSITE-ProRule" id="PRU00409"/>
    </source>
</evidence>
<dbReference type="Pfam" id="PF00364">
    <property type="entry name" value="Biotin_lipoyl"/>
    <property type="match status" value="1"/>
</dbReference>
<evidence type="ECO:0000259" key="9">
    <source>
        <dbReference type="PROSITE" id="PS50975"/>
    </source>
</evidence>
<evidence type="ECO:0000256" key="2">
    <source>
        <dbReference type="ARBA" id="ARBA00022598"/>
    </source>
</evidence>
<dbReference type="InterPro" id="IPR050856">
    <property type="entry name" value="Biotin_carboxylase_complex"/>
</dbReference>
<dbReference type="InterPro" id="IPR001882">
    <property type="entry name" value="Biotin_BS"/>
</dbReference>
<dbReference type="PROSITE" id="PS50968">
    <property type="entry name" value="BIOTINYL_LIPOYL"/>
    <property type="match status" value="1"/>
</dbReference>
<dbReference type="InterPro" id="IPR016185">
    <property type="entry name" value="PreATP-grasp_dom_sf"/>
</dbReference>
<dbReference type="PANTHER" id="PTHR18866">
    <property type="entry name" value="CARBOXYLASE:PYRUVATE/ACETYL-COA/PROPIONYL-COA CARBOXYLASE"/>
    <property type="match status" value="1"/>
</dbReference>
<gene>
    <name evidence="11" type="ORF">J3U87_30225</name>
</gene>
<dbReference type="InterPro" id="IPR011053">
    <property type="entry name" value="Single_hybrid_motif"/>
</dbReference>
<dbReference type="Gene3D" id="2.40.50.100">
    <property type="match status" value="1"/>
</dbReference>
<dbReference type="PROSITE" id="PS50979">
    <property type="entry name" value="BC"/>
    <property type="match status" value="1"/>
</dbReference>
<evidence type="ECO:0000256" key="4">
    <source>
        <dbReference type="ARBA" id="ARBA00022840"/>
    </source>
</evidence>
<keyword evidence="2" id="KW-0436">Ligase</keyword>
<dbReference type="SMART" id="SM00878">
    <property type="entry name" value="Biotin_carb_C"/>
    <property type="match status" value="1"/>
</dbReference>
<dbReference type="Pfam" id="PF00289">
    <property type="entry name" value="Biotin_carb_N"/>
    <property type="match status" value="1"/>
</dbReference>
<dbReference type="PROSITE" id="PS50975">
    <property type="entry name" value="ATP_GRASP"/>
    <property type="match status" value="1"/>
</dbReference>
<dbReference type="KEGG" id="scor:J3U87_30225"/>
<dbReference type="InterPro" id="IPR011761">
    <property type="entry name" value="ATP-grasp"/>
</dbReference>
<evidence type="ECO:0000313" key="12">
    <source>
        <dbReference type="Proteomes" id="UP000663929"/>
    </source>
</evidence>
<dbReference type="FunFam" id="2.40.50.100:FF:000003">
    <property type="entry name" value="Acetyl-CoA carboxylase biotin carboxyl carrier protein"/>
    <property type="match status" value="1"/>
</dbReference>
<accession>A0A8A4TK07</accession>
<proteinExistence type="predicted"/>
<evidence type="ECO:0000259" key="8">
    <source>
        <dbReference type="PROSITE" id="PS50968"/>
    </source>
</evidence>
<dbReference type="FunFam" id="3.40.50.20:FF:000010">
    <property type="entry name" value="Propionyl-CoA carboxylase subunit alpha"/>
    <property type="match status" value="1"/>
</dbReference>
<evidence type="ECO:0000259" key="10">
    <source>
        <dbReference type="PROSITE" id="PS50979"/>
    </source>
</evidence>
<dbReference type="SUPFAM" id="SSF52440">
    <property type="entry name" value="PreATP-grasp domain"/>
    <property type="match status" value="1"/>
</dbReference>
<dbReference type="InterPro" id="IPR000089">
    <property type="entry name" value="Biotin_lipoyl"/>
</dbReference>
<sequence>MTAPTTPFSKILIANRGEISVRIARAARQLGHRTVAVYSEVDREAPHVAAADEAVSLEVDTPSGGYLDIEAVVAAAQRTGADAVHPGYGFLAENPAFAEACARAGLVFIGPGAEAIRLMGNKRIAKERMVAAGVPCVPGRTLEGSHLEAVRSAAEELGYPVMIKAAAGGGGRGMRLVGDAAELAEALDSARSEAENAFGDGELILEKAIVGGRHVEIQVVADRNGKTLHLGERDCSVQRRHQKVIEEAPSPAVDTALRSRMGEAAIAAARAVGYVGLGTVEFLLDGEGRFYFLEMNTRLQVEHPVTELVTGIDLVALQIDIAAGRALPMEQRQVALQGHALEVRLYAEDPAAGYLPQTGRVLRWHPCGEDFVRIDHALAEGMTVSPHYDPMLAKIIVHGTDRREALARMRRALSQTHLLGVRTNRAFLSEVLDHETFAAGTADTSFLANAFTDARRRAQEPSTQVLGLAALAWRQRAQRAAGIPAELGGWISANAPLRPCRIRVRDTVYEIATREVGDDALEVISGEAVHRFRWLDARDGLQRYRCDGVDRRVCVAFEGEAVWISDAQASWRCEDVSLVPPAKSDETGGGQVTAVMSGRVARVAVEAGQAVQAGETVVVLEAMKMEHRMCAGASGRIKAVHVAVDQQVADRQLLVEIEADEAES</sequence>
<reference evidence="11" key="1">
    <citation type="submission" date="2021-03" db="EMBL/GenBank/DDBJ databases">
        <title>Acanthopleuribacteraceae sp. M133.</title>
        <authorList>
            <person name="Wang G."/>
        </authorList>
    </citation>
    <scope>NUCLEOTIDE SEQUENCE</scope>
    <source>
        <strain evidence="11">M133</strain>
    </source>
</reference>
<dbReference type="SUPFAM" id="SSF56059">
    <property type="entry name" value="Glutathione synthetase ATP-binding domain-like"/>
    <property type="match status" value="1"/>
</dbReference>
<dbReference type="Gene3D" id="3.30.470.20">
    <property type="entry name" value="ATP-grasp fold, B domain"/>
    <property type="match status" value="1"/>
</dbReference>
<dbReference type="CDD" id="cd06850">
    <property type="entry name" value="biotinyl_domain"/>
    <property type="match status" value="1"/>
</dbReference>
<dbReference type="InterPro" id="IPR011054">
    <property type="entry name" value="Rudment_hybrid_motif"/>
</dbReference>
<dbReference type="PANTHER" id="PTHR18866:SF33">
    <property type="entry name" value="METHYLCROTONOYL-COA CARBOXYLASE SUBUNIT ALPHA, MITOCHONDRIAL-RELATED"/>
    <property type="match status" value="1"/>
</dbReference>
<dbReference type="FunFam" id="3.30.470.20:FF:000028">
    <property type="entry name" value="Methylcrotonoyl-CoA carboxylase subunit alpha, mitochondrial"/>
    <property type="match status" value="1"/>
</dbReference>
<dbReference type="InterPro" id="IPR005482">
    <property type="entry name" value="Biotin_COase_C"/>
</dbReference>
<dbReference type="SMART" id="SM01209">
    <property type="entry name" value="GARS_A"/>
    <property type="match status" value="1"/>
</dbReference>